<feature type="region of interest" description="Disordered" evidence="10">
    <location>
        <begin position="872"/>
        <end position="892"/>
    </location>
</feature>
<dbReference type="PANTHER" id="PTHR32294">
    <property type="entry name" value="DNA POLYMERASE III SUBUNIT ALPHA"/>
    <property type="match status" value="1"/>
</dbReference>
<dbReference type="GO" id="GO:0008408">
    <property type="term" value="F:3'-5' exonuclease activity"/>
    <property type="evidence" value="ECO:0007669"/>
    <property type="project" value="InterPro"/>
</dbReference>
<dbReference type="NCBIfam" id="TIGR00594">
    <property type="entry name" value="polc"/>
    <property type="match status" value="1"/>
</dbReference>
<dbReference type="InterPro" id="IPR004805">
    <property type="entry name" value="DnaE2/DnaE/PolC"/>
</dbReference>
<keyword evidence="6 9" id="KW-0239">DNA-directed DNA polymerase</keyword>
<evidence type="ECO:0000256" key="7">
    <source>
        <dbReference type="ARBA" id="ARBA00023204"/>
    </source>
</evidence>
<gene>
    <name evidence="9" type="primary">dnaE2</name>
    <name evidence="12" type="ORF">HNQ52_000200</name>
</gene>
<comment type="caution">
    <text evidence="12">The sequence shown here is derived from an EMBL/GenBank/DDBJ whole genome shotgun (WGS) entry which is preliminary data.</text>
</comment>
<dbReference type="Gene3D" id="1.10.150.870">
    <property type="match status" value="1"/>
</dbReference>
<evidence type="ECO:0000256" key="10">
    <source>
        <dbReference type="SAM" id="MobiDB-lite"/>
    </source>
</evidence>
<name>A0A7W8D2M2_9GAMM</name>
<keyword evidence="2 9" id="KW-0808">Transferase</keyword>
<evidence type="ECO:0000256" key="8">
    <source>
        <dbReference type="ARBA" id="ARBA00049244"/>
    </source>
</evidence>
<dbReference type="Pfam" id="PF02811">
    <property type="entry name" value="PHP"/>
    <property type="match status" value="1"/>
</dbReference>
<dbReference type="Pfam" id="PF07733">
    <property type="entry name" value="DNA_pol3_alpha"/>
    <property type="match status" value="1"/>
</dbReference>
<evidence type="ECO:0000256" key="4">
    <source>
        <dbReference type="ARBA" id="ARBA00022705"/>
    </source>
</evidence>
<dbReference type="CDD" id="cd04485">
    <property type="entry name" value="DnaE_OBF"/>
    <property type="match status" value="1"/>
</dbReference>
<feature type="compositionally biased region" description="Pro residues" evidence="10">
    <location>
        <begin position="880"/>
        <end position="889"/>
    </location>
</feature>
<dbReference type="Proteomes" id="UP000521199">
    <property type="component" value="Unassembled WGS sequence"/>
</dbReference>
<comment type="catalytic activity">
    <reaction evidence="8 9">
        <text>DNA(n) + a 2'-deoxyribonucleoside 5'-triphosphate = DNA(n+1) + diphosphate</text>
        <dbReference type="Rhea" id="RHEA:22508"/>
        <dbReference type="Rhea" id="RHEA-COMP:17339"/>
        <dbReference type="Rhea" id="RHEA-COMP:17340"/>
        <dbReference type="ChEBI" id="CHEBI:33019"/>
        <dbReference type="ChEBI" id="CHEBI:61560"/>
        <dbReference type="ChEBI" id="CHEBI:173112"/>
        <dbReference type="EC" id="2.7.7.7"/>
    </reaction>
</comment>
<keyword evidence="4 9" id="KW-0235">DNA replication</keyword>
<dbReference type="Pfam" id="PF17657">
    <property type="entry name" value="DNA_pol3_finger"/>
    <property type="match status" value="1"/>
</dbReference>
<dbReference type="GO" id="GO:0003887">
    <property type="term" value="F:DNA-directed DNA polymerase activity"/>
    <property type="evidence" value="ECO:0007669"/>
    <property type="project" value="UniProtKB-UniRule"/>
</dbReference>
<feature type="region of interest" description="Disordered" evidence="10">
    <location>
        <begin position="655"/>
        <end position="676"/>
    </location>
</feature>
<evidence type="ECO:0000256" key="3">
    <source>
        <dbReference type="ARBA" id="ARBA00022695"/>
    </source>
</evidence>
<dbReference type="Pfam" id="PF14579">
    <property type="entry name" value="HHH_6"/>
    <property type="match status" value="1"/>
</dbReference>
<dbReference type="InterPro" id="IPR029460">
    <property type="entry name" value="DNAPol_HHH"/>
</dbReference>
<dbReference type="InterPro" id="IPR004013">
    <property type="entry name" value="PHP_dom"/>
</dbReference>
<dbReference type="InterPro" id="IPR011708">
    <property type="entry name" value="DNA_pol3_alpha_NTPase_dom"/>
</dbReference>
<feature type="domain" description="Polymerase/histidinol phosphatase N-terminal" evidence="11">
    <location>
        <begin position="19"/>
        <end position="86"/>
    </location>
</feature>
<organism evidence="12 13">
    <name type="scientific">Chiayiivirga flava</name>
    <dbReference type="NCBI Taxonomy" id="659595"/>
    <lineage>
        <taxon>Bacteria</taxon>
        <taxon>Pseudomonadati</taxon>
        <taxon>Pseudomonadota</taxon>
        <taxon>Gammaproteobacteria</taxon>
        <taxon>Lysobacterales</taxon>
        <taxon>Lysobacteraceae</taxon>
        <taxon>Chiayiivirga</taxon>
    </lineage>
</organism>
<dbReference type="HAMAP" id="MF_01902">
    <property type="entry name" value="DNApol_error_prone"/>
    <property type="match status" value="1"/>
</dbReference>
<evidence type="ECO:0000256" key="5">
    <source>
        <dbReference type="ARBA" id="ARBA00022763"/>
    </source>
</evidence>
<dbReference type="AlphaFoldDB" id="A0A7W8D2M2"/>
<dbReference type="InterPro" id="IPR023073">
    <property type="entry name" value="DnaE2"/>
</dbReference>
<proteinExistence type="inferred from homology"/>
<keyword evidence="5 9" id="KW-0227">DNA damage</keyword>
<dbReference type="SUPFAM" id="SSF89550">
    <property type="entry name" value="PHP domain-like"/>
    <property type="match status" value="1"/>
</dbReference>
<keyword evidence="7 9" id="KW-0234">DNA repair</keyword>
<dbReference type="Gene3D" id="3.20.20.140">
    <property type="entry name" value="Metal-dependent hydrolases"/>
    <property type="match status" value="1"/>
</dbReference>
<dbReference type="EMBL" id="JACHHP010000001">
    <property type="protein sequence ID" value="MBB5206684.1"/>
    <property type="molecule type" value="Genomic_DNA"/>
</dbReference>
<dbReference type="PANTHER" id="PTHR32294:SF4">
    <property type="entry name" value="ERROR-PRONE DNA POLYMERASE"/>
    <property type="match status" value="1"/>
</dbReference>
<dbReference type="GO" id="GO:0005737">
    <property type="term" value="C:cytoplasm"/>
    <property type="evidence" value="ECO:0007669"/>
    <property type="project" value="UniProtKB-SubCell"/>
</dbReference>
<dbReference type="GO" id="GO:0006281">
    <property type="term" value="P:DNA repair"/>
    <property type="evidence" value="ECO:0007669"/>
    <property type="project" value="UniProtKB-UniRule"/>
</dbReference>
<comment type="function">
    <text evidence="9">DNA polymerase involved in damage-induced mutagenesis and translesion synthesis (TLS). It is not the major replicative DNA polymerase.</text>
</comment>
<evidence type="ECO:0000256" key="6">
    <source>
        <dbReference type="ARBA" id="ARBA00022932"/>
    </source>
</evidence>
<evidence type="ECO:0000259" key="11">
    <source>
        <dbReference type="SMART" id="SM00481"/>
    </source>
</evidence>
<dbReference type="NCBIfam" id="NF004225">
    <property type="entry name" value="PRK05672.1"/>
    <property type="match status" value="1"/>
</dbReference>
<evidence type="ECO:0000256" key="1">
    <source>
        <dbReference type="ARBA" id="ARBA00022490"/>
    </source>
</evidence>
<dbReference type="InterPro" id="IPR040982">
    <property type="entry name" value="DNA_pol3_finger"/>
</dbReference>
<evidence type="ECO:0000256" key="9">
    <source>
        <dbReference type="HAMAP-Rule" id="MF_01902"/>
    </source>
</evidence>
<dbReference type="RefSeq" id="WP_183958903.1">
    <property type="nucleotide sequence ID" value="NZ_JACHHP010000001.1"/>
</dbReference>
<reference evidence="12 13" key="1">
    <citation type="submission" date="2020-08" db="EMBL/GenBank/DDBJ databases">
        <title>Genomic Encyclopedia of Type Strains, Phase IV (KMG-IV): sequencing the most valuable type-strain genomes for metagenomic binning, comparative biology and taxonomic classification.</title>
        <authorList>
            <person name="Goeker M."/>
        </authorList>
    </citation>
    <scope>NUCLEOTIDE SEQUENCE [LARGE SCALE GENOMIC DNA]</scope>
    <source>
        <strain evidence="12 13">DSM 24163</strain>
    </source>
</reference>
<dbReference type="InterPro" id="IPR016195">
    <property type="entry name" value="Pol/histidinol_Pase-like"/>
</dbReference>
<dbReference type="CDD" id="cd07434">
    <property type="entry name" value="PHP_PolIIIA_DnaE2"/>
    <property type="match status" value="1"/>
</dbReference>
<keyword evidence="13" id="KW-1185">Reference proteome</keyword>
<dbReference type="SMART" id="SM00481">
    <property type="entry name" value="POLIIIAc"/>
    <property type="match status" value="1"/>
</dbReference>
<evidence type="ECO:0000313" key="12">
    <source>
        <dbReference type="EMBL" id="MBB5206684.1"/>
    </source>
</evidence>
<evidence type="ECO:0000256" key="2">
    <source>
        <dbReference type="ARBA" id="ARBA00022679"/>
    </source>
</evidence>
<dbReference type="InterPro" id="IPR003141">
    <property type="entry name" value="Pol/His_phosphatase_N"/>
</dbReference>
<protein>
    <recommendedName>
        <fullName evidence="9">Error-prone DNA polymerase</fullName>
        <ecNumber evidence="9">2.7.7.7</ecNumber>
    </recommendedName>
</protein>
<dbReference type="EC" id="2.7.7.7" evidence="9"/>
<comment type="subcellular location">
    <subcellularLocation>
        <location evidence="9">Cytoplasm</location>
    </subcellularLocation>
</comment>
<keyword evidence="1 9" id="KW-0963">Cytoplasm</keyword>
<comment type="similarity">
    <text evidence="9">Belongs to the DNA polymerase type-C family. DnaE2 subfamily.</text>
</comment>
<accession>A0A7W8D2M2</accession>
<sequence length="1135" mass="127439">MPDAIAAPAPAASGAPAYAELHCLSDFSFQRGASSAEELFARARLLGYSALAITDECSLAGAVRALKASEETGVRLIVGSEFVLDDGLTVVLLCETRAGYATLSKLITRGRRAAPKGEYRLSREDIVRHVFADGTHLDASATGDASTPHRSDGLFALWIPRRQERWGEELRWLRDRFGDRLRVAVERHREAGETARIQHLVRIAQGFGVPLVACGDVHMHHRSRRALQDAMTAIRLGRPLADCGHALFPNGERHLRPRESLRKLHDEAWMAESVRIAERCRFTMRDLKYRYPAELVPDGHTPTTWLRKLTEDGLRQRWPQGESADVRRLVEKELTLIAELEYEAFFLTVEDIVRWARAHDILCQGRGSAANSIVCYCLRITSVSPDRIGMLFERFLSKERDEPPDIDVDFEHERREEVLQYVYEKYGRERAALAATVIAYRSKSAARDLGMALGFPQDRIEELSQAYRYGFGAPLSEKLRERGFDPDAQEVMRLTALVQQMYGKPRHLSQHVGGFVISGEPLHDLVPVENASMADRSVIQWDKDDLEYLGLLKVDCLALGMLTCLRKCFRIIERHGGPRLRLADVDEGDEPTYEMIRRADTIGVFQIESRAQMAMLPRLRPEHYYHLVIQIAIVRPGPIEGGMVNPYLEGRARERAEREARARSGAGGASPSADDPDFMAMGEVENEHHRAVKALLKRTCGVPIFQEQVMALLKAAADFSEGEADQLRRSMAAWKKRGGLEHFEEKIFAGMRRNGFSDEYAQRIYRQILGFGSYGFPESHAASFALLAYVSCWLKCRYPAVFACGLLNSLPMGFYGPAQIVADLRRHGYAVSPPDVTRSEWDHRLERAGVNLCPDDDAALWQALPPQHPRVAAAGSLPPSVTPGKPPPPDLHDGRVEYDRNLGLRLGLRAISGLGEDVAQRIVAARRVAPFRDVADLVRRARVDVRSRDALASAGALHRLAGHRHRAYWDIAGIDMRDDVLRNADFDERRPVLRPPSAAENLTADYATLGLTLGRHPLQLLRPQLQARLCRRSDELQHLQHGAPVRFAGLVTLRQHPEAAKGVTFMTLEDERGLVNIVVWQQVALAQRRPMLESRLLHVAGRLEHKDGVLHVVARTLQNWNAMLGGLRVESRDFH</sequence>
<evidence type="ECO:0000313" key="13">
    <source>
        <dbReference type="Proteomes" id="UP000521199"/>
    </source>
</evidence>
<keyword evidence="3 9" id="KW-0548">Nucleotidyltransferase</keyword>
<dbReference type="GO" id="GO:0006260">
    <property type="term" value="P:DNA replication"/>
    <property type="evidence" value="ECO:0007669"/>
    <property type="project" value="UniProtKB-KW"/>
</dbReference>